<reference evidence="1" key="1">
    <citation type="submission" date="2020-01" db="EMBL/GenBank/DDBJ databases">
        <title>The Celery Genome Sequence Reveals Sequential Paleo-tetraploidization, Resistance Gene Elimination, Karyotype Evolution, and Functional Innovation in Apiales.</title>
        <authorList>
            <person name="Song X."/>
        </authorList>
    </citation>
    <scope>NUCLEOTIDE SEQUENCE</scope>
    <source>
        <tissue evidence="1">Leaf</tissue>
    </source>
</reference>
<dbReference type="AlphaFoldDB" id="A0A6L5B861"/>
<protein>
    <submittedName>
        <fullName evidence="1">Uncharacterized protein</fullName>
    </submittedName>
</protein>
<keyword evidence="2" id="KW-1185">Reference proteome</keyword>
<dbReference type="Proteomes" id="UP000593563">
    <property type="component" value="Unassembled WGS sequence"/>
</dbReference>
<name>A0A6L5B861_APIGR</name>
<gene>
    <name evidence="1" type="ORF">AG4045_013283</name>
</gene>
<dbReference type="EMBL" id="WRXP01002316">
    <property type="protein sequence ID" value="KAF1001831.1"/>
    <property type="molecule type" value="Genomic_DNA"/>
</dbReference>
<organism evidence="1 2">
    <name type="scientific">Apium graveolens</name>
    <name type="common">Celery</name>
    <dbReference type="NCBI Taxonomy" id="4045"/>
    <lineage>
        <taxon>Eukaryota</taxon>
        <taxon>Viridiplantae</taxon>
        <taxon>Streptophyta</taxon>
        <taxon>Embryophyta</taxon>
        <taxon>Tracheophyta</taxon>
        <taxon>Spermatophyta</taxon>
        <taxon>Magnoliopsida</taxon>
        <taxon>eudicotyledons</taxon>
        <taxon>Gunneridae</taxon>
        <taxon>Pentapetalae</taxon>
        <taxon>asterids</taxon>
        <taxon>campanulids</taxon>
        <taxon>Apiales</taxon>
        <taxon>Apiaceae</taxon>
        <taxon>Apioideae</taxon>
        <taxon>apioid superclade</taxon>
        <taxon>Apieae</taxon>
        <taxon>Apium</taxon>
    </lineage>
</organism>
<accession>A0A6L5B861</accession>
<proteinExistence type="predicted"/>
<evidence type="ECO:0000313" key="1">
    <source>
        <dbReference type="EMBL" id="KAF1001831.1"/>
    </source>
</evidence>
<comment type="caution">
    <text evidence="1">The sequence shown here is derived from an EMBL/GenBank/DDBJ whole genome shotgun (WGS) entry which is preliminary data.</text>
</comment>
<evidence type="ECO:0000313" key="2">
    <source>
        <dbReference type="Proteomes" id="UP000593563"/>
    </source>
</evidence>
<sequence>MVSMLIELPVNSFIRLTRLAFTGDMENYRNYNWCQFLIKILKEAHKFQERNPEHDTTVVLCLSLL</sequence>